<comment type="subcellular location">
    <subcellularLocation>
        <location evidence="1">Endoplasmic reticulum membrane</location>
        <topology evidence="1">Single-pass membrane protein</topology>
    </subcellularLocation>
</comment>
<evidence type="ECO:0000259" key="9">
    <source>
        <dbReference type="PROSITE" id="PS51352"/>
    </source>
</evidence>
<gene>
    <name evidence="10" type="ORF">SPHA_20435</name>
</gene>
<dbReference type="OrthoDB" id="74910at2759"/>
<feature type="transmembrane region" description="Helical" evidence="7">
    <location>
        <begin position="377"/>
        <end position="400"/>
    </location>
</feature>
<dbReference type="Gene3D" id="3.40.30.10">
    <property type="entry name" value="Glutaredoxin"/>
    <property type="match status" value="1"/>
</dbReference>
<dbReference type="EC" id="5.3.4.1" evidence="10"/>
<feature type="chain" id="PRO_5033044237" evidence="8">
    <location>
        <begin position="20"/>
        <end position="439"/>
    </location>
</feature>
<evidence type="ECO:0000256" key="2">
    <source>
        <dbReference type="ARBA" id="ARBA00022692"/>
    </source>
</evidence>
<keyword evidence="8" id="KW-0732">Signal</keyword>
<name>A0A812BPH4_ACAPH</name>
<dbReference type="EMBL" id="CAHIKZ030000748">
    <property type="protein sequence ID" value="CAE1236816.1"/>
    <property type="molecule type" value="Genomic_DNA"/>
</dbReference>
<dbReference type="Proteomes" id="UP000597762">
    <property type="component" value="Unassembled WGS sequence"/>
</dbReference>
<keyword evidence="4 7" id="KW-0472">Membrane</keyword>
<dbReference type="PROSITE" id="PS51352">
    <property type="entry name" value="THIOREDOXIN_2"/>
    <property type="match status" value="1"/>
</dbReference>
<dbReference type="GO" id="GO:0003756">
    <property type="term" value="F:protein disulfide isomerase activity"/>
    <property type="evidence" value="ECO:0007669"/>
    <property type="project" value="UniProtKB-EC"/>
</dbReference>
<proteinExistence type="predicted"/>
<evidence type="ECO:0000256" key="8">
    <source>
        <dbReference type="SAM" id="SignalP"/>
    </source>
</evidence>
<evidence type="ECO:0000256" key="7">
    <source>
        <dbReference type="SAM" id="Phobius"/>
    </source>
</evidence>
<dbReference type="Pfam" id="PF13848">
    <property type="entry name" value="Thioredoxin_6"/>
    <property type="match status" value="1"/>
</dbReference>
<comment type="caution">
    <text evidence="10">The sequence shown here is derived from an EMBL/GenBank/DDBJ whole genome shotgun (WGS) entry which is preliminary data.</text>
</comment>
<feature type="compositionally biased region" description="Acidic residues" evidence="6">
    <location>
        <begin position="410"/>
        <end position="419"/>
    </location>
</feature>
<sequence length="439" mass="51113">MVVTVLFAVSAVLISPLFAQVTELDERFLEQRKQGFWLVEFYAPWCGHCQRLEPIYNQVYMQLRHTDIIVAKVDCTKHSSVANAFNVKGFPTIKFIKGEDAYIHRGDRTKEDIIKFALRAKEPAIRRIASENKFLEIQKQHQNEVFFLYMGPEIKEVELFQKFEMTARRQLIQSYFYSGEGRILPLHVKLARMPSIMAFKDNIYIEYTGESRFSEVDSWVTQERYTGYPVVTSNTLNEMVELQKFLVITAIDRGSKKWKEVNTRYEEMSKKLALDEREIFHSQFQFALVTDGEPLNSITMSNVELPALLVYDAKSQYYYIPEQEIKDFTLKEYRQFLLDIAQDKIPPQGGTGFVQRIKRIGYDFMTTIMTIWATSRWLFLLMFGLPAVIISIVCYSICCVEPFDEEGAISDVDEGADEENKEKKVKPCQHQNKGHLKSD</sequence>
<dbReference type="SUPFAM" id="SSF52833">
    <property type="entry name" value="Thioredoxin-like"/>
    <property type="match status" value="1"/>
</dbReference>
<dbReference type="PRINTS" id="PR00421">
    <property type="entry name" value="THIOREDOXIN"/>
</dbReference>
<organism evidence="10 11">
    <name type="scientific">Acanthosepion pharaonis</name>
    <name type="common">Pharaoh cuttlefish</name>
    <name type="synonym">Sepia pharaonis</name>
    <dbReference type="NCBI Taxonomy" id="158019"/>
    <lineage>
        <taxon>Eukaryota</taxon>
        <taxon>Metazoa</taxon>
        <taxon>Spiralia</taxon>
        <taxon>Lophotrochozoa</taxon>
        <taxon>Mollusca</taxon>
        <taxon>Cephalopoda</taxon>
        <taxon>Coleoidea</taxon>
        <taxon>Decapodiformes</taxon>
        <taxon>Sepiida</taxon>
        <taxon>Sepiina</taxon>
        <taxon>Sepiidae</taxon>
        <taxon>Acanthosepion</taxon>
    </lineage>
</organism>
<comment type="function">
    <text evidence="5">Probable disulfide isomerase, which participates in the folding of proteins containing disulfide bonds. May act as a dithiol oxidase. Acts as a regulator of endoplasmic reticulum-mitochondria contact sites via its ability to regulate redox signals.</text>
</comment>
<feature type="region of interest" description="Disordered" evidence="6">
    <location>
        <begin position="410"/>
        <end position="439"/>
    </location>
</feature>
<keyword evidence="10" id="KW-0413">Isomerase</keyword>
<keyword evidence="2 7" id="KW-0812">Transmembrane</keyword>
<reference evidence="10" key="1">
    <citation type="submission" date="2021-01" db="EMBL/GenBank/DDBJ databases">
        <authorList>
            <person name="Li R."/>
            <person name="Bekaert M."/>
        </authorList>
    </citation>
    <scope>NUCLEOTIDE SEQUENCE</scope>
    <source>
        <strain evidence="10">Farmed</strain>
    </source>
</reference>
<feature type="compositionally biased region" description="Basic residues" evidence="6">
    <location>
        <begin position="423"/>
        <end position="439"/>
    </location>
</feature>
<evidence type="ECO:0000256" key="3">
    <source>
        <dbReference type="ARBA" id="ARBA00022989"/>
    </source>
</evidence>
<evidence type="ECO:0000256" key="1">
    <source>
        <dbReference type="ARBA" id="ARBA00004389"/>
    </source>
</evidence>
<dbReference type="InterPro" id="IPR052250">
    <property type="entry name" value="PDI_TMX3"/>
</dbReference>
<evidence type="ECO:0000256" key="6">
    <source>
        <dbReference type="SAM" id="MobiDB-lite"/>
    </source>
</evidence>
<keyword evidence="3 7" id="KW-1133">Transmembrane helix</keyword>
<protein>
    <submittedName>
        <fullName evidence="10">TXNDC10</fullName>
        <ecNumber evidence="10">5.3.4.1</ecNumber>
    </submittedName>
</protein>
<dbReference type="AlphaFoldDB" id="A0A812BPH4"/>
<feature type="signal peptide" evidence="8">
    <location>
        <begin position="1"/>
        <end position="19"/>
    </location>
</feature>
<evidence type="ECO:0000256" key="4">
    <source>
        <dbReference type="ARBA" id="ARBA00023136"/>
    </source>
</evidence>
<dbReference type="PROSITE" id="PS00194">
    <property type="entry name" value="THIOREDOXIN_1"/>
    <property type="match status" value="1"/>
</dbReference>
<evidence type="ECO:0000313" key="11">
    <source>
        <dbReference type="Proteomes" id="UP000597762"/>
    </source>
</evidence>
<evidence type="ECO:0000313" key="10">
    <source>
        <dbReference type="EMBL" id="CAE1236816.1"/>
    </source>
</evidence>
<dbReference type="GO" id="GO:0005789">
    <property type="term" value="C:endoplasmic reticulum membrane"/>
    <property type="evidence" value="ECO:0007669"/>
    <property type="project" value="UniProtKB-SubCell"/>
</dbReference>
<dbReference type="PANTHER" id="PTHR46426:SF1">
    <property type="entry name" value="PROTEIN DISULFIDE-ISOMERASE TMX3"/>
    <property type="match status" value="1"/>
</dbReference>
<accession>A0A812BPH4</accession>
<feature type="domain" description="Thioredoxin" evidence="9">
    <location>
        <begin position="9"/>
        <end position="122"/>
    </location>
</feature>
<keyword evidence="11" id="KW-1185">Reference proteome</keyword>
<evidence type="ECO:0000256" key="5">
    <source>
        <dbReference type="ARBA" id="ARBA00045246"/>
    </source>
</evidence>
<dbReference type="InterPro" id="IPR013766">
    <property type="entry name" value="Thioredoxin_domain"/>
</dbReference>
<dbReference type="PANTHER" id="PTHR46426">
    <property type="entry name" value="PROTEIN DISULFIDE-ISOMERASE TMX3"/>
    <property type="match status" value="1"/>
</dbReference>
<dbReference type="Pfam" id="PF00085">
    <property type="entry name" value="Thioredoxin"/>
    <property type="match status" value="1"/>
</dbReference>
<dbReference type="InterPro" id="IPR017937">
    <property type="entry name" value="Thioredoxin_CS"/>
</dbReference>
<dbReference type="InterPro" id="IPR036249">
    <property type="entry name" value="Thioredoxin-like_sf"/>
</dbReference>